<dbReference type="PANTHER" id="PTHR24220:SF86">
    <property type="entry name" value="ABC TRANSPORTER ABCH.1"/>
    <property type="match status" value="1"/>
</dbReference>
<dbReference type="GO" id="GO:0005886">
    <property type="term" value="C:plasma membrane"/>
    <property type="evidence" value="ECO:0007669"/>
    <property type="project" value="TreeGrafter"/>
</dbReference>
<dbReference type="InterPro" id="IPR015854">
    <property type="entry name" value="ABC_transpr_LolD-like"/>
</dbReference>
<dbReference type="GO" id="GO:0005524">
    <property type="term" value="F:ATP binding"/>
    <property type="evidence" value="ECO:0007669"/>
    <property type="project" value="UniProtKB-KW"/>
</dbReference>
<keyword evidence="2" id="KW-0378">Hydrolase</keyword>
<protein>
    <submittedName>
        <fullName evidence="2">Putative ABC transporter ATP-binding protein YknY</fullName>
        <ecNumber evidence="2">3.6.3.-</ecNumber>
    </submittedName>
</protein>
<comment type="caution">
    <text evidence="2">The sequence shown here is derived from an EMBL/GenBank/DDBJ whole genome shotgun (WGS) entry which is preliminary data.</text>
</comment>
<accession>A0A645HD66</accession>
<dbReference type="PANTHER" id="PTHR24220">
    <property type="entry name" value="IMPORT ATP-BINDING PROTEIN"/>
    <property type="match status" value="1"/>
</dbReference>
<organism evidence="2">
    <name type="scientific">bioreactor metagenome</name>
    <dbReference type="NCBI Taxonomy" id="1076179"/>
    <lineage>
        <taxon>unclassified sequences</taxon>
        <taxon>metagenomes</taxon>
        <taxon>ecological metagenomes</taxon>
    </lineage>
</organism>
<sequence>MVYAGASKKERYEKAMEALEKVSLADRIKHKPSELSGGQRQRVAIARALVNNPSILMADEPTGNLDSRSAVEIMEIFQTLNNEGVTVIIVTHEPDVALYTKRTVTFKDGCIINDELVKNRITSPRGC</sequence>
<dbReference type="InterPro" id="IPR027417">
    <property type="entry name" value="P-loop_NTPase"/>
</dbReference>
<dbReference type="InterPro" id="IPR003439">
    <property type="entry name" value="ABC_transporter-like_ATP-bd"/>
</dbReference>
<evidence type="ECO:0000313" key="2">
    <source>
        <dbReference type="EMBL" id="MPN36670.1"/>
    </source>
</evidence>
<dbReference type="Gene3D" id="3.40.50.300">
    <property type="entry name" value="P-loop containing nucleotide triphosphate hydrolases"/>
    <property type="match status" value="1"/>
</dbReference>
<dbReference type="GO" id="GO:0016887">
    <property type="term" value="F:ATP hydrolysis activity"/>
    <property type="evidence" value="ECO:0007669"/>
    <property type="project" value="InterPro"/>
</dbReference>
<feature type="domain" description="ABC transporter" evidence="1">
    <location>
        <begin position="8"/>
        <end position="62"/>
    </location>
</feature>
<evidence type="ECO:0000259" key="1">
    <source>
        <dbReference type="Pfam" id="PF00005"/>
    </source>
</evidence>
<reference evidence="2" key="1">
    <citation type="submission" date="2019-08" db="EMBL/GenBank/DDBJ databases">
        <authorList>
            <person name="Kucharzyk K."/>
            <person name="Murdoch R.W."/>
            <person name="Higgins S."/>
            <person name="Loffler F."/>
        </authorList>
    </citation>
    <scope>NUCLEOTIDE SEQUENCE</scope>
</reference>
<name>A0A645HD66_9ZZZZ</name>
<keyword evidence="2" id="KW-0547">Nucleotide-binding</keyword>
<dbReference type="GO" id="GO:0022857">
    <property type="term" value="F:transmembrane transporter activity"/>
    <property type="evidence" value="ECO:0007669"/>
    <property type="project" value="TreeGrafter"/>
</dbReference>
<keyword evidence="2" id="KW-0067">ATP-binding</keyword>
<dbReference type="EMBL" id="VSSQ01090931">
    <property type="protein sequence ID" value="MPN36670.1"/>
    <property type="molecule type" value="Genomic_DNA"/>
</dbReference>
<gene>
    <name evidence="2" type="primary">yknY_83</name>
    <name evidence="2" type="ORF">SDC9_184180</name>
</gene>
<dbReference type="SUPFAM" id="SSF52540">
    <property type="entry name" value="P-loop containing nucleoside triphosphate hydrolases"/>
    <property type="match status" value="1"/>
</dbReference>
<dbReference type="AlphaFoldDB" id="A0A645HD66"/>
<dbReference type="EC" id="3.6.3.-" evidence="2"/>
<proteinExistence type="predicted"/>
<dbReference type="Pfam" id="PF00005">
    <property type="entry name" value="ABC_tran"/>
    <property type="match status" value="1"/>
</dbReference>